<name>A0A1H6E2D5_9ACTN</name>
<reference evidence="2" key="1">
    <citation type="submission" date="2016-10" db="EMBL/GenBank/DDBJ databases">
        <authorList>
            <person name="Varghese N."/>
            <person name="Submissions S."/>
        </authorList>
    </citation>
    <scope>NUCLEOTIDE SEQUENCE [LARGE SCALE GENOMIC DNA]</scope>
    <source>
        <strain evidence="2">DSM 43163</strain>
    </source>
</reference>
<dbReference type="RefSeq" id="WP_103944277.1">
    <property type="nucleotide sequence ID" value="NZ_FNVO01000030.1"/>
</dbReference>
<evidence type="ECO:0000313" key="1">
    <source>
        <dbReference type="EMBL" id="SEG91752.1"/>
    </source>
</evidence>
<dbReference type="SUPFAM" id="SSF48150">
    <property type="entry name" value="DNA-glycosylase"/>
    <property type="match status" value="1"/>
</dbReference>
<evidence type="ECO:0000313" key="2">
    <source>
        <dbReference type="Proteomes" id="UP000236723"/>
    </source>
</evidence>
<dbReference type="GO" id="GO:0006281">
    <property type="term" value="P:DNA repair"/>
    <property type="evidence" value="ECO:0007669"/>
    <property type="project" value="InterPro"/>
</dbReference>
<sequence>MTLRLPDLDAPGGDLEFLLGVIFNQRIRAETAWCAPARLGDRLGGLDAADLAVLDAGDLADVLRRKPAVHPFATTMARNVIGTCQVLVRDYGGQPRRLWSDEPSAPVLLRRLTALRGIGHHKASVAIALLAGEYGIAICGGDGLVGQALARCPRLEEVLLHPQGGTDVAADRPVRRRGPVLHQH</sequence>
<proteinExistence type="predicted"/>
<dbReference type="InterPro" id="IPR011257">
    <property type="entry name" value="DNA_glycosylase"/>
</dbReference>
<dbReference type="Proteomes" id="UP000236723">
    <property type="component" value="Unassembled WGS sequence"/>
</dbReference>
<dbReference type="GO" id="GO:0003824">
    <property type="term" value="F:catalytic activity"/>
    <property type="evidence" value="ECO:0007669"/>
    <property type="project" value="InterPro"/>
</dbReference>
<organism evidence="1 2">
    <name type="scientific">Thermomonospora echinospora</name>
    <dbReference type="NCBI Taxonomy" id="1992"/>
    <lineage>
        <taxon>Bacteria</taxon>
        <taxon>Bacillati</taxon>
        <taxon>Actinomycetota</taxon>
        <taxon>Actinomycetes</taxon>
        <taxon>Streptosporangiales</taxon>
        <taxon>Thermomonosporaceae</taxon>
        <taxon>Thermomonospora</taxon>
    </lineage>
</organism>
<keyword evidence="2" id="KW-1185">Reference proteome</keyword>
<dbReference type="EMBL" id="FNVO01000030">
    <property type="protein sequence ID" value="SEG91752.1"/>
    <property type="molecule type" value="Genomic_DNA"/>
</dbReference>
<accession>A0A1H6E2D5</accession>
<dbReference type="AlphaFoldDB" id="A0A1H6E2D5"/>
<gene>
    <name evidence="1" type="ORF">SAMN04489712_13040</name>
</gene>
<protein>
    <submittedName>
        <fullName evidence="1">Uncharacterized HhH-GPD family protein</fullName>
    </submittedName>
</protein>
<dbReference type="OrthoDB" id="3479712at2"/>